<dbReference type="RefSeq" id="WP_184838378.1">
    <property type="nucleotide sequence ID" value="NZ_JACHMN010000002.1"/>
</dbReference>
<dbReference type="Proteomes" id="UP000587527">
    <property type="component" value="Unassembled WGS sequence"/>
</dbReference>
<keyword evidence="2" id="KW-1185">Reference proteome</keyword>
<sequence>MPDDDEPILDVARGDRAISQHLRHSLSLLRERSDNEDFRRLADDILAGRAHLRDVFSSPAFAAGLNPFVERFAERYEQLSDAERAEMAASGRAELEAERARLAGR</sequence>
<name>A0A841BVH5_9ACTN</name>
<evidence type="ECO:0000313" key="1">
    <source>
        <dbReference type="EMBL" id="MBB5870770.1"/>
    </source>
</evidence>
<organism evidence="1 2">
    <name type="scientific">Allocatelliglobosispora scoriae</name>
    <dbReference type="NCBI Taxonomy" id="643052"/>
    <lineage>
        <taxon>Bacteria</taxon>
        <taxon>Bacillati</taxon>
        <taxon>Actinomycetota</taxon>
        <taxon>Actinomycetes</taxon>
        <taxon>Micromonosporales</taxon>
        <taxon>Micromonosporaceae</taxon>
        <taxon>Allocatelliglobosispora</taxon>
    </lineage>
</organism>
<protein>
    <submittedName>
        <fullName evidence="1">Uncharacterized protein</fullName>
    </submittedName>
</protein>
<dbReference type="AlphaFoldDB" id="A0A841BVH5"/>
<gene>
    <name evidence="1" type="ORF">F4553_004149</name>
</gene>
<evidence type="ECO:0000313" key="2">
    <source>
        <dbReference type="Proteomes" id="UP000587527"/>
    </source>
</evidence>
<accession>A0A841BVH5</accession>
<dbReference type="EMBL" id="JACHMN010000002">
    <property type="protein sequence ID" value="MBB5870770.1"/>
    <property type="molecule type" value="Genomic_DNA"/>
</dbReference>
<proteinExistence type="predicted"/>
<comment type="caution">
    <text evidence="1">The sequence shown here is derived from an EMBL/GenBank/DDBJ whole genome shotgun (WGS) entry which is preliminary data.</text>
</comment>
<reference evidence="1 2" key="1">
    <citation type="submission" date="2020-08" db="EMBL/GenBank/DDBJ databases">
        <title>Sequencing the genomes of 1000 actinobacteria strains.</title>
        <authorList>
            <person name="Klenk H.-P."/>
        </authorList>
    </citation>
    <scope>NUCLEOTIDE SEQUENCE [LARGE SCALE GENOMIC DNA]</scope>
    <source>
        <strain evidence="1 2">DSM 45362</strain>
    </source>
</reference>